<proteinExistence type="inferred from homology"/>
<dbReference type="InterPro" id="IPR016161">
    <property type="entry name" value="Ald_DH/histidinol_DH"/>
</dbReference>
<feature type="domain" description="Aldehyde dehydrogenase" evidence="4">
    <location>
        <begin position="16"/>
        <end position="478"/>
    </location>
</feature>
<keyword evidence="1 3" id="KW-0560">Oxidoreductase</keyword>
<dbReference type="Pfam" id="PF00171">
    <property type="entry name" value="Aldedh"/>
    <property type="match status" value="1"/>
</dbReference>
<dbReference type="PROSITE" id="PS00687">
    <property type="entry name" value="ALDEHYDE_DEHYDR_GLU"/>
    <property type="match status" value="1"/>
</dbReference>
<dbReference type="PANTHER" id="PTHR11699">
    <property type="entry name" value="ALDEHYDE DEHYDROGENASE-RELATED"/>
    <property type="match status" value="1"/>
</dbReference>
<protein>
    <submittedName>
        <fullName evidence="5">Aldehyde dehydrogenase family protein</fullName>
        <ecNumber evidence="5">1.2.1.-</ecNumber>
    </submittedName>
</protein>
<dbReference type="RefSeq" id="WP_371753091.1">
    <property type="nucleotide sequence ID" value="NZ_JAYJLD010000005.1"/>
</dbReference>
<dbReference type="Gene3D" id="3.40.605.10">
    <property type="entry name" value="Aldehyde Dehydrogenase, Chain A, domain 1"/>
    <property type="match status" value="1"/>
</dbReference>
<dbReference type="SUPFAM" id="SSF53720">
    <property type="entry name" value="ALDH-like"/>
    <property type="match status" value="1"/>
</dbReference>
<evidence type="ECO:0000313" key="6">
    <source>
        <dbReference type="Proteomes" id="UP001310386"/>
    </source>
</evidence>
<gene>
    <name evidence="5" type="ORF">VF724_04785</name>
</gene>
<comment type="caution">
    <text evidence="5">The sequence shown here is derived from an EMBL/GenBank/DDBJ whole genome shotgun (WGS) entry which is preliminary data.</text>
</comment>
<evidence type="ECO:0000259" key="4">
    <source>
        <dbReference type="Pfam" id="PF00171"/>
    </source>
</evidence>
<reference evidence="5" key="1">
    <citation type="submission" date="2023-12" db="EMBL/GenBank/DDBJ databases">
        <title>Fervidustalea candida gen. nov., sp. nov., a novel member of the family Paenibacillaceae isolated from a geothermal area.</title>
        <authorList>
            <person name="Li W.-J."/>
            <person name="Jiao J.-Y."/>
            <person name="Chen Y."/>
        </authorList>
    </citation>
    <scope>NUCLEOTIDE SEQUENCE</scope>
    <source>
        <strain evidence="5">SYSU GA230002</strain>
    </source>
</reference>
<comment type="similarity">
    <text evidence="3">Belongs to the aldehyde dehydrogenase family.</text>
</comment>
<name>A0ABU5ZEP8_9BACL</name>
<dbReference type="InterPro" id="IPR015590">
    <property type="entry name" value="Aldehyde_DH_dom"/>
</dbReference>
<evidence type="ECO:0000256" key="1">
    <source>
        <dbReference type="ARBA" id="ARBA00023002"/>
    </source>
</evidence>
<evidence type="ECO:0000256" key="2">
    <source>
        <dbReference type="PROSITE-ProRule" id="PRU10007"/>
    </source>
</evidence>
<accession>A0ABU5ZEP8</accession>
<dbReference type="InterPro" id="IPR029510">
    <property type="entry name" value="Ald_DH_CS_GLU"/>
</dbReference>
<feature type="active site" evidence="2">
    <location>
        <position position="251"/>
    </location>
</feature>
<dbReference type="InterPro" id="IPR016163">
    <property type="entry name" value="Ald_DH_C"/>
</dbReference>
<dbReference type="EC" id="1.2.1.-" evidence="5"/>
<sequence>MANDQFLSKHFIHGEWVDASDKSTFVNVNPATGEVLAHIAQGTENDVNQAVESSHRAFQSWKKMSPDQRGEILYEMARKIKERAEEFALLDTLDAGRPIADTRTRDVPRAVRTLQFFAGLTDKIRGANIPVQPGLMNITRREPYGVVGAIIPWNYPLTNAVGKIAPALATGNAVVLKPAEQAPLSALLLAQAAKEAGLPDGVLNVVNGDGRVGAALVSHPKVPKIAFTGSSEVGHRIIRNNGHRMKSYTLELGGKSANIVFDDAYLDEAVRATVFSISMNQGQTCTAGTRLYLHESISEAFMHRLMDEVGKLRIGDPLDPQTQIGSLISKEQLHRVEEYVQSAKDDGATLLTGGMRPGLSPLEKGYFYLPTIFTNVRHDMKIVREEIFGPVLSVMTFKTEEEVLRWANDSDYGLASTVWTADIRRANRMMEQLESGLVWINTIHSLNPNSPYGGYKESGTGLEMGLEVQEQFMRTKSVWYGVQNWISPWSQG</sequence>
<dbReference type="Proteomes" id="UP001310386">
    <property type="component" value="Unassembled WGS sequence"/>
</dbReference>
<evidence type="ECO:0000313" key="5">
    <source>
        <dbReference type="EMBL" id="MEB3100974.1"/>
    </source>
</evidence>
<keyword evidence="6" id="KW-1185">Reference proteome</keyword>
<organism evidence="5 6">
    <name type="scientific">Ferviditalea candida</name>
    <dbReference type="NCBI Taxonomy" id="3108399"/>
    <lineage>
        <taxon>Bacteria</taxon>
        <taxon>Bacillati</taxon>
        <taxon>Bacillota</taxon>
        <taxon>Bacilli</taxon>
        <taxon>Bacillales</taxon>
        <taxon>Paenibacillaceae</taxon>
        <taxon>Ferviditalea</taxon>
    </lineage>
</organism>
<dbReference type="GO" id="GO:0016491">
    <property type="term" value="F:oxidoreductase activity"/>
    <property type="evidence" value="ECO:0007669"/>
    <property type="project" value="UniProtKB-KW"/>
</dbReference>
<dbReference type="InterPro" id="IPR016162">
    <property type="entry name" value="Ald_DH_N"/>
</dbReference>
<dbReference type="EMBL" id="JAYJLD010000005">
    <property type="protein sequence ID" value="MEB3100974.1"/>
    <property type="molecule type" value="Genomic_DNA"/>
</dbReference>
<evidence type="ECO:0000256" key="3">
    <source>
        <dbReference type="RuleBase" id="RU003345"/>
    </source>
</evidence>
<dbReference type="Gene3D" id="3.40.309.10">
    <property type="entry name" value="Aldehyde Dehydrogenase, Chain A, domain 2"/>
    <property type="match status" value="1"/>
</dbReference>